<dbReference type="VEuPathDB" id="HostDB:ENSBTAG00000002863"/>
<dbReference type="SUPFAM" id="SSF53901">
    <property type="entry name" value="Thiolase-like"/>
    <property type="match status" value="2"/>
</dbReference>
<evidence type="ECO:0000259" key="7">
    <source>
        <dbReference type="Pfam" id="PF00108"/>
    </source>
</evidence>
<name>A0A3Q1NEN2_BOVIN</name>
<dbReference type="Pfam" id="PF02803">
    <property type="entry name" value="Thiolase_C"/>
    <property type="match status" value="1"/>
</dbReference>
<dbReference type="PANTHER" id="PTHR18919">
    <property type="entry name" value="ACETYL-COA C-ACYLTRANSFERASE"/>
    <property type="match status" value="1"/>
</dbReference>
<dbReference type="InterPro" id="IPR002155">
    <property type="entry name" value="Thiolase"/>
</dbReference>
<sequence>MGPDHIRKILRPHPGAASWTRGRPCPLRHSLHPTPANLPAPLLAPGPSGRVQQPRPPPGLLCAAAHPACQRGSANPLPLRLPCSPDFRPGSAAPDLPQTLSALLAAQSHLWPPSHTLKRIRECGGEEPLITLARGGAPKARLGRGESKQRESLKTVRWGKESAHEERFPVGRPVSFQGFWHHWFPPGVAPEGRLGAQKGALGQALQRRGKGRGVASLAPPRALKVGRGGRDRGVAAEDPNAAARLPAAMALLRGVFIVAAKRTPFGAYGGLLKDFTPTDMAEFAARAALSAGRVSPETVDSVVVGNVMQGVSDGAGAVIIASEDAVKKHNFTPLARIVGYFVSGCDPTIMGIGPVPAISGALKKTGLSLKDMDLVEVNEAFAPQYLAVEKSLNLDPSKTNVNGGAIALGHPLAGSGSRITAHLVHELRRRGGKYAVGSACIGGGQGIAVIIENTA</sequence>
<dbReference type="PROSITE" id="PS00099">
    <property type="entry name" value="THIOLASE_3"/>
    <property type="match status" value="1"/>
</dbReference>
<dbReference type="GO" id="GO:0016747">
    <property type="term" value="F:acyltransferase activity, transferring groups other than amino-acyl groups"/>
    <property type="evidence" value="ECO:0007669"/>
    <property type="project" value="InterPro"/>
</dbReference>
<dbReference type="Proteomes" id="UP000009136">
    <property type="component" value="Chromosome 24"/>
</dbReference>
<evidence type="ECO:0000256" key="5">
    <source>
        <dbReference type="RuleBase" id="RU003557"/>
    </source>
</evidence>
<dbReference type="OrthoDB" id="5404651at2759"/>
<dbReference type="PROSITE" id="PS00737">
    <property type="entry name" value="THIOLASE_2"/>
    <property type="match status" value="1"/>
</dbReference>
<evidence type="ECO:0000313" key="9">
    <source>
        <dbReference type="Ensembl" id="ENSBTAP00000070107.1"/>
    </source>
</evidence>
<evidence type="ECO:0000256" key="1">
    <source>
        <dbReference type="ARBA" id="ARBA00005189"/>
    </source>
</evidence>
<reference evidence="9" key="3">
    <citation type="submission" date="2025-09" db="UniProtKB">
        <authorList>
            <consortium name="Ensembl"/>
        </authorList>
    </citation>
    <scope>IDENTIFICATION</scope>
    <source>
        <strain evidence="9">Hereford</strain>
    </source>
</reference>
<reference evidence="9" key="2">
    <citation type="submission" date="2025-08" db="UniProtKB">
        <authorList>
            <consortium name="Ensembl"/>
        </authorList>
    </citation>
    <scope>IDENTIFICATION</scope>
    <source>
        <strain evidence="9">Hereford</strain>
    </source>
</reference>
<proteinExistence type="inferred from homology"/>
<evidence type="ECO:0000313" key="10">
    <source>
        <dbReference type="Proteomes" id="UP000009136"/>
    </source>
</evidence>
<organism evidence="9 10">
    <name type="scientific">Bos taurus</name>
    <name type="common">Bovine</name>
    <dbReference type="NCBI Taxonomy" id="9913"/>
    <lineage>
        <taxon>Eukaryota</taxon>
        <taxon>Metazoa</taxon>
        <taxon>Chordata</taxon>
        <taxon>Craniata</taxon>
        <taxon>Vertebrata</taxon>
        <taxon>Euteleostomi</taxon>
        <taxon>Mammalia</taxon>
        <taxon>Eutheria</taxon>
        <taxon>Laurasiatheria</taxon>
        <taxon>Artiodactyla</taxon>
        <taxon>Ruminantia</taxon>
        <taxon>Pecora</taxon>
        <taxon>Bovidae</taxon>
        <taxon>Bovinae</taxon>
        <taxon>Bos</taxon>
    </lineage>
</organism>
<dbReference type="FunFam" id="3.40.47.10:FF:000125">
    <property type="entry name" value="3-ketoacyl-CoA thiolase, mitochondrial"/>
    <property type="match status" value="1"/>
</dbReference>
<dbReference type="Pfam" id="PF00108">
    <property type="entry name" value="Thiolase_N"/>
    <property type="match status" value="1"/>
</dbReference>
<feature type="domain" description="Thiolase C-terminal" evidence="8">
    <location>
        <begin position="332"/>
        <end position="452"/>
    </location>
</feature>
<evidence type="ECO:0000256" key="2">
    <source>
        <dbReference type="ARBA" id="ARBA00010982"/>
    </source>
</evidence>
<dbReference type="CDD" id="cd00751">
    <property type="entry name" value="thiolase"/>
    <property type="match status" value="1"/>
</dbReference>
<dbReference type="InterPro" id="IPR020613">
    <property type="entry name" value="Thiolase_CS"/>
</dbReference>
<comment type="similarity">
    <text evidence="2 5">Belongs to the thiolase-like superfamily. Thiolase family.</text>
</comment>
<dbReference type="VGNC" id="VGNC:25518">
    <property type="gene designation" value="ACAA2"/>
</dbReference>
<dbReference type="Gene3D" id="3.40.47.10">
    <property type="match status" value="3"/>
</dbReference>
<comment type="pathway">
    <text evidence="1">Lipid metabolism.</text>
</comment>
<feature type="domain" description="Thiolase N-terminal" evidence="7">
    <location>
        <begin position="255"/>
        <end position="313"/>
    </location>
</feature>
<dbReference type="AlphaFoldDB" id="A0A3Q1NEN2"/>
<dbReference type="PANTHER" id="PTHR18919:SF107">
    <property type="entry name" value="ACETYL-COA ACETYLTRANSFERASE, CYTOSOLIC"/>
    <property type="match status" value="1"/>
</dbReference>
<dbReference type="InterPro" id="IPR016039">
    <property type="entry name" value="Thiolase-like"/>
</dbReference>
<gene>
    <name evidence="9 11" type="primary">ACAA2</name>
</gene>
<evidence type="ECO:0000313" key="11">
    <source>
        <dbReference type="VGNC" id="VGNC:25518"/>
    </source>
</evidence>
<evidence type="ECO:0000256" key="3">
    <source>
        <dbReference type="ARBA" id="ARBA00022679"/>
    </source>
</evidence>
<evidence type="ECO:0000256" key="6">
    <source>
        <dbReference type="SAM" id="MobiDB-lite"/>
    </source>
</evidence>
<dbReference type="STRING" id="9913.ENSBTAP00000070107"/>
<protein>
    <submittedName>
        <fullName evidence="9">Acetyl-CoA acyltransferase 2</fullName>
    </submittedName>
</protein>
<reference evidence="9" key="1">
    <citation type="submission" date="2018-03" db="EMBL/GenBank/DDBJ databases">
        <title>ARS-UCD1.2.</title>
        <authorList>
            <person name="Rosen B.D."/>
            <person name="Bickhart D.M."/>
            <person name="Koren S."/>
            <person name="Schnabel R.D."/>
            <person name="Hall R."/>
            <person name="Zimin A."/>
            <person name="Dreischer C."/>
            <person name="Schultheiss S."/>
            <person name="Schroeder S.G."/>
            <person name="Elsik C.G."/>
            <person name="Couldrey C."/>
            <person name="Liu G.E."/>
            <person name="Van Tassell C.P."/>
            <person name="Phillippy A.M."/>
            <person name="Smith T.P.L."/>
            <person name="Medrano J.F."/>
        </authorList>
    </citation>
    <scope>NUCLEOTIDE SEQUENCE [LARGE SCALE GENOMIC DNA]</scope>
    <source>
        <strain evidence="9">Hereford</strain>
    </source>
</reference>
<keyword evidence="10" id="KW-1185">Reference proteome</keyword>
<dbReference type="Ensembl" id="ENSBTAT00000078284.2">
    <property type="protein sequence ID" value="ENSBTAP00000070107.1"/>
    <property type="gene ID" value="ENSBTAG00000002863.7"/>
</dbReference>
<keyword evidence="3 5" id="KW-0808">Transferase</keyword>
<dbReference type="InterPro" id="IPR020610">
    <property type="entry name" value="Thiolase_AS"/>
</dbReference>
<feature type="region of interest" description="Disordered" evidence="6">
    <location>
        <begin position="11"/>
        <end position="55"/>
    </location>
</feature>
<keyword evidence="4 5" id="KW-0012">Acyltransferase</keyword>
<accession>A0A3Q1NEN2</accession>
<dbReference type="GeneTree" id="ENSGT01030000234626"/>
<dbReference type="Bgee" id="ENSBTAG00000002863">
    <property type="expression patterns" value="Expressed in liver and 104 other cell types or tissues"/>
</dbReference>
<dbReference type="InterPro" id="IPR020617">
    <property type="entry name" value="Thiolase_C"/>
</dbReference>
<dbReference type="InterPro" id="IPR020616">
    <property type="entry name" value="Thiolase_N"/>
</dbReference>
<evidence type="ECO:0000256" key="4">
    <source>
        <dbReference type="ARBA" id="ARBA00023315"/>
    </source>
</evidence>
<evidence type="ECO:0000259" key="8">
    <source>
        <dbReference type="Pfam" id="PF02803"/>
    </source>
</evidence>